<name>V4M0T2_EUTSA</name>
<organism evidence="1 2">
    <name type="scientific">Eutrema salsugineum</name>
    <name type="common">Saltwater cress</name>
    <name type="synonym">Sisymbrium salsugineum</name>
    <dbReference type="NCBI Taxonomy" id="72664"/>
    <lineage>
        <taxon>Eukaryota</taxon>
        <taxon>Viridiplantae</taxon>
        <taxon>Streptophyta</taxon>
        <taxon>Embryophyta</taxon>
        <taxon>Tracheophyta</taxon>
        <taxon>Spermatophyta</taxon>
        <taxon>Magnoliopsida</taxon>
        <taxon>eudicotyledons</taxon>
        <taxon>Gunneridae</taxon>
        <taxon>Pentapetalae</taxon>
        <taxon>rosids</taxon>
        <taxon>malvids</taxon>
        <taxon>Brassicales</taxon>
        <taxon>Brassicaceae</taxon>
        <taxon>Eutremeae</taxon>
        <taxon>Eutrema</taxon>
    </lineage>
</organism>
<dbReference type="KEGG" id="eus:EUTSA_v100111330m"/>
<dbReference type="Proteomes" id="UP000030689">
    <property type="component" value="Unassembled WGS sequence"/>
</dbReference>
<gene>
    <name evidence="1" type="ORF">EUTSA_v100111330mg</name>
</gene>
<feature type="non-terminal residue" evidence="1">
    <location>
        <position position="1"/>
    </location>
</feature>
<protein>
    <submittedName>
        <fullName evidence="1">Uncharacterized protein</fullName>
    </submittedName>
</protein>
<proteinExistence type="predicted"/>
<evidence type="ECO:0000313" key="1">
    <source>
        <dbReference type="EMBL" id="ESQ45803.1"/>
    </source>
</evidence>
<sequence>FIGYTRNLAIPHHPIGLAMPLLM</sequence>
<dbReference type="Gramene" id="ESQ45803">
    <property type="protein sequence ID" value="ESQ45803"/>
    <property type="gene ID" value="EUTSA_v100111330mg"/>
</dbReference>
<dbReference type="EMBL" id="KI517435">
    <property type="protein sequence ID" value="ESQ45803.1"/>
    <property type="molecule type" value="Genomic_DNA"/>
</dbReference>
<dbReference type="AlphaFoldDB" id="V4M0T2"/>
<keyword evidence="2" id="KW-1185">Reference proteome</keyword>
<reference evidence="1 2" key="1">
    <citation type="journal article" date="2013" name="Front. Plant Sci.">
        <title>The Reference Genome of the Halophytic Plant Eutrema salsugineum.</title>
        <authorList>
            <person name="Yang R."/>
            <person name="Jarvis D.E."/>
            <person name="Chen H."/>
            <person name="Beilstein M.A."/>
            <person name="Grimwood J."/>
            <person name="Jenkins J."/>
            <person name="Shu S."/>
            <person name="Prochnik S."/>
            <person name="Xin M."/>
            <person name="Ma C."/>
            <person name="Schmutz J."/>
            <person name="Wing R.A."/>
            <person name="Mitchell-Olds T."/>
            <person name="Schumaker K.S."/>
            <person name="Wang X."/>
        </authorList>
    </citation>
    <scope>NUCLEOTIDE SEQUENCE [LARGE SCALE GENOMIC DNA]</scope>
</reference>
<evidence type="ECO:0000313" key="2">
    <source>
        <dbReference type="Proteomes" id="UP000030689"/>
    </source>
</evidence>
<accession>V4M0T2</accession>